<dbReference type="SMART" id="SM00849">
    <property type="entry name" value="Lactamase_B"/>
    <property type="match status" value="1"/>
</dbReference>
<dbReference type="Gene3D" id="3.60.15.10">
    <property type="entry name" value="Ribonuclease Z/Hydroxyacylglutathione hydrolase-like"/>
    <property type="match status" value="1"/>
</dbReference>
<proteinExistence type="inferred from homology"/>
<dbReference type="EMBL" id="JAPDOG010000062">
    <property type="protein sequence ID" value="MCW3784730.1"/>
    <property type="molecule type" value="Genomic_DNA"/>
</dbReference>
<feature type="domain" description="Metallo-beta-lactamase" evidence="2">
    <location>
        <begin position="32"/>
        <end position="238"/>
    </location>
</feature>
<name>A0ABT3JAK4_9RHOB</name>
<dbReference type="PANTHER" id="PTHR42951">
    <property type="entry name" value="METALLO-BETA-LACTAMASE DOMAIN-CONTAINING"/>
    <property type="match status" value="1"/>
</dbReference>
<comment type="similarity">
    <text evidence="1">Belongs to the metallo-beta-lactamase superfamily. Class-B beta-lactamase family.</text>
</comment>
<evidence type="ECO:0000256" key="1">
    <source>
        <dbReference type="ARBA" id="ARBA00005250"/>
    </source>
</evidence>
<dbReference type="SUPFAM" id="SSF56281">
    <property type="entry name" value="Metallo-hydrolase/oxidoreductase"/>
    <property type="match status" value="1"/>
</dbReference>
<dbReference type="Proteomes" id="UP001207582">
    <property type="component" value="Unassembled WGS sequence"/>
</dbReference>
<evidence type="ECO:0000313" key="4">
    <source>
        <dbReference type="Proteomes" id="UP001207582"/>
    </source>
</evidence>
<gene>
    <name evidence="3" type="ORF">OM960_24765</name>
</gene>
<sequence length="263" mass="29535">MPFPIADRWFEKKRINDDITLIYEPYVVPFLRCNIWHIRGRDRDLMIDTGTGLDSLSRFARHILGQKVTAVATHVHMDHIGCHHEFDHCLVHELEADGLRNPRAELTLVGDCFDPNDIASLYLPGIDDPGLDGPMVTALPHAGFDLRTYRLRAASGVSCIGEGDVVDIGSRAFEVLHLPGHSPGSVGLWEAETGTLFSGDAVYDGPLIDDLHHSERDTYEATLRRLRDLPVNTVHAGHDPSFGRERLHQIIDEQLQKWDSVNR</sequence>
<accession>A0ABT3JAK4</accession>
<dbReference type="InterPro" id="IPR050855">
    <property type="entry name" value="NDM-1-like"/>
</dbReference>
<dbReference type="InterPro" id="IPR036866">
    <property type="entry name" value="RibonucZ/Hydroxyglut_hydro"/>
</dbReference>
<evidence type="ECO:0000259" key="2">
    <source>
        <dbReference type="SMART" id="SM00849"/>
    </source>
</evidence>
<reference evidence="3 4" key="1">
    <citation type="submission" date="2022-10" db="EMBL/GenBank/DDBJ databases">
        <title>Defluviimonas sp. CAU 1641 isolated from mud.</title>
        <authorList>
            <person name="Kim W."/>
        </authorList>
    </citation>
    <scope>NUCLEOTIDE SEQUENCE [LARGE SCALE GENOMIC DNA]</scope>
    <source>
        <strain evidence="3 4">CAU 1641</strain>
    </source>
</reference>
<dbReference type="PANTHER" id="PTHR42951:SF4">
    <property type="entry name" value="ACYL-COENZYME A THIOESTERASE MBLAC2"/>
    <property type="match status" value="1"/>
</dbReference>
<dbReference type="InterPro" id="IPR001279">
    <property type="entry name" value="Metallo-B-lactamas"/>
</dbReference>
<organism evidence="3 4">
    <name type="scientific">Defluviimonas salinarum</name>
    <dbReference type="NCBI Taxonomy" id="2992147"/>
    <lineage>
        <taxon>Bacteria</taxon>
        <taxon>Pseudomonadati</taxon>
        <taxon>Pseudomonadota</taxon>
        <taxon>Alphaproteobacteria</taxon>
        <taxon>Rhodobacterales</taxon>
        <taxon>Paracoccaceae</taxon>
        <taxon>Albidovulum</taxon>
    </lineage>
</organism>
<protein>
    <submittedName>
        <fullName evidence="3">MBL fold metallo-hydrolase</fullName>
    </submittedName>
</protein>
<comment type="caution">
    <text evidence="3">The sequence shown here is derived from an EMBL/GenBank/DDBJ whole genome shotgun (WGS) entry which is preliminary data.</text>
</comment>
<evidence type="ECO:0000313" key="3">
    <source>
        <dbReference type="EMBL" id="MCW3784730.1"/>
    </source>
</evidence>
<keyword evidence="4" id="KW-1185">Reference proteome</keyword>
<dbReference type="Pfam" id="PF00753">
    <property type="entry name" value="Lactamase_B"/>
    <property type="match status" value="2"/>
</dbReference>
<dbReference type="RefSeq" id="WP_264773864.1">
    <property type="nucleotide sequence ID" value="NZ_JAPDOG010000062.1"/>
</dbReference>